<dbReference type="InterPro" id="IPR037171">
    <property type="entry name" value="NagB/RpiA_transferase-like"/>
</dbReference>
<dbReference type="Proteomes" id="UP000199445">
    <property type="component" value="Unassembled WGS sequence"/>
</dbReference>
<proteinExistence type="inferred from homology"/>
<dbReference type="OrthoDB" id="9810967at2"/>
<evidence type="ECO:0000256" key="7">
    <source>
        <dbReference type="RuleBase" id="RU365095"/>
    </source>
</evidence>
<comment type="similarity">
    <text evidence="4 7">Belongs to the glucosamine/galactosamine-6-phosphate isomerase family. 6-phosphogluconolactonase subfamily.</text>
</comment>
<name>A0A1I3TJT1_9GAMM</name>
<dbReference type="GO" id="GO:0006098">
    <property type="term" value="P:pentose-phosphate shunt"/>
    <property type="evidence" value="ECO:0007669"/>
    <property type="project" value="UniProtKB-UniPathway"/>
</dbReference>
<dbReference type="Gene3D" id="3.40.50.1360">
    <property type="match status" value="1"/>
</dbReference>
<dbReference type="EMBL" id="FOSC01000005">
    <property type="protein sequence ID" value="SFJ70812.1"/>
    <property type="molecule type" value="Genomic_DNA"/>
</dbReference>
<evidence type="ECO:0000256" key="5">
    <source>
        <dbReference type="ARBA" id="ARBA00013198"/>
    </source>
</evidence>
<dbReference type="GO" id="GO:0005975">
    <property type="term" value="P:carbohydrate metabolic process"/>
    <property type="evidence" value="ECO:0007669"/>
    <property type="project" value="UniProtKB-UniRule"/>
</dbReference>
<dbReference type="UniPathway" id="UPA00115">
    <property type="reaction ID" value="UER00409"/>
</dbReference>
<dbReference type="RefSeq" id="WP_091703268.1">
    <property type="nucleotide sequence ID" value="NZ_BMYN01000004.1"/>
</dbReference>
<gene>
    <name evidence="7" type="primary">pgl</name>
    <name evidence="9" type="ORF">SAMN05216429_10528</name>
</gene>
<dbReference type="InterPro" id="IPR005900">
    <property type="entry name" value="6-phosphogluconolactonase_DevB"/>
</dbReference>
<dbReference type="PANTHER" id="PTHR11054:SF0">
    <property type="entry name" value="6-PHOSPHOGLUCONOLACTONASE"/>
    <property type="match status" value="1"/>
</dbReference>
<evidence type="ECO:0000259" key="8">
    <source>
        <dbReference type="Pfam" id="PF01182"/>
    </source>
</evidence>
<protein>
    <recommendedName>
        <fullName evidence="6 7">6-phosphogluconolactonase</fullName>
        <shortName evidence="7">6PGL</shortName>
        <ecNumber evidence="5 7">3.1.1.31</ecNumber>
    </recommendedName>
</protein>
<keyword evidence="10" id="KW-1185">Reference proteome</keyword>
<dbReference type="NCBIfam" id="TIGR01198">
    <property type="entry name" value="pgl"/>
    <property type="match status" value="1"/>
</dbReference>
<feature type="domain" description="Glucosamine/galactosamine-6-phosphate isomerase" evidence="8">
    <location>
        <begin position="20"/>
        <end position="237"/>
    </location>
</feature>
<sequence length="239" mass="25705">MKKPELKLPEGVSFLPATNAREAANALAEEVAAVLSSRLALAGTASLVVSGGTTPVPFFQALARKELDWSRVTVLLADERWVPESDEASNTALVKRHLLQHHASAARYLSLTEPGEGLDQALPVIEQRLERLALPLDVLVLGMGNDGHTASLFPTAQELPHALSPPANQRVMAMRPSGQPYERITLTLPVLQNAGYTALLVKGPDKLATLEQAARACDQVAAMPVRAFIKPGLKVYWSP</sequence>
<dbReference type="InterPro" id="IPR006148">
    <property type="entry name" value="Glc/Gal-6P_isomerase"/>
</dbReference>
<evidence type="ECO:0000256" key="3">
    <source>
        <dbReference type="ARBA" id="ARBA00004961"/>
    </source>
</evidence>
<dbReference type="PANTHER" id="PTHR11054">
    <property type="entry name" value="6-PHOSPHOGLUCONOLACTONASE"/>
    <property type="match status" value="1"/>
</dbReference>
<reference evidence="9 10" key="1">
    <citation type="submission" date="2016-10" db="EMBL/GenBank/DDBJ databases">
        <authorList>
            <person name="de Groot N.N."/>
        </authorList>
    </citation>
    <scope>NUCLEOTIDE SEQUENCE [LARGE SCALE GENOMIC DNA]</scope>
    <source>
        <strain evidence="9 10">IBRC-M 10445</strain>
    </source>
</reference>
<comment type="catalytic activity">
    <reaction evidence="1 7">
        <text>6-phospho-D-glucono-1,5-lactone + H2O = 6-phospho-D-gluconate + H(+)</text>
        <dbReference type="Rhea" id="RHEA:12556"/>
        <dbReference type="ChEBI" id="CHEBI:15377"/>
        <dbReference type="ChEBI" id="CHEBI:15378"/>
        <dbReference type="ChEBI" id="CHEBI:57955"/>
        <dbReference type="ChEBI" id="CHEBI:58759"/>
        <dbReference type="EC" id="3.1.1.31"/>
    </reaction>
</comment>
<dbReference type="InterPro" id="IPR039104">
    <property type="entry name" value="6PGL"/>
</dbReference>
<evidence type="ECO:0000313" key="10">
    <source>
        <dbReference type="Proteomes" id="UP000199445"/>
    </source>
</evidence>
<accession>A0A1I3TJT1</accession>
<evidence type="ECO:0000256" key="2">
    <source>
        <dbReference type="ARBA" id="ARBA00002681"/>
    </source>
</evidence>
<keyword evidence="7" id="KW-0378">Hydrolase</keyword>
<dbReference type="GO" id="GO:0017057">
    <property type="term" value="F:6-phosphogluconolactonase activity"/>
    <property type="evidence" value="ECO:0007669"/>
    <property type="project" value="UniProtKB-UniRule"/>
</dbReference>
<evidence type="ECO:0000313" key="9">
    <source>
        <dbReference type="EMBL" id="SFJ70812.1"/>
    </source>
</evidence>
<evidence type="ECO:0000256" key="4">
    <source>
        <dbReference type="ARBA" id="ARBA00010662"/>
    </source>
</evidence>
<dbReference type="SUPFAM" id="SSF100950">
    <property type="entry name" value="NagB/RpiA/CoA transferase-like"/>
    <property type="match status" value="1"/>
</dbReference>
<dbReference type="CDD" id="cd01400">
    <property type="entry name" value="6PGL"/>
    <property type="match status" value="1"/>
</dbReference>
<dbReference type="AlphaFoldDB" id="A0A1I3TJT1"/>
<evidence type="ECO:0000256" key="6">
    <source>
        <dbReference type="ARBA" id="ARBA00020337"/>
    </source>
</evidence>
<organism evidence="9 10">
    <name type="scientific">Marinobacter persicus</name>
    <dbReference type="NCBI Taxonomy" id="930118"/>
    <lineage>
        <taxon>Bacteria</taxon>
        <taxon>Pseudomonadati</taxon>
        <taxon>Pseudomonadota</taxon>
        <taxon>Gammaproteobacteria</taxon>
        <taxon>Pseudomonadales</taxon>
        <taxon>Marinobacteraceae</taxon>
        <taxon>Marinobacter</taxon>
    </lineage>
</organism>
<dbReference type="Pfam" id="PF01182">
    <property type="entry name" value="Glucosamine_iso"/>
    <property type="match status" value="1"/>
</dbReference>
<dbReference type="EC" id="3.1.1.31" evidence="5 7"/>
<comment type="pathway">
    <text evidence="3 7">Carbohydrate degradation; pentose phosphate pathway; D-ribulose 5-phosphate from D-glucose 6-phosphate (oxidative stage): step 2/3.</text>
</comment>
<comment type="function">
    <text evidence="2 7">Hydrolysis of 6-phosphogluconolactone to 6-phosphogluconate.</text>
</comment>
<evidence type="ECO:0000256" key="1">
    <source>
        <dbReference type="ARBA" id="ARBA00000832"/>
    </source>
</evidence>